<comment type="caution">
    <text evidence="1">The sequence shown here is derived from an EMBL/GenBank/DDBJ whole genome shotgun (WGS) entry which is preliminary data.</text>
</comment>
<sequence length="48" mass="5856">MTVSIKKIDREFIFQKRHYKIYKRKNVRISIKLQHLLEISKGLSFSSF</sequence>
<reference evidence="1 2" key="1">
    <citation type="submission" date="2013-01" db="EMBL/GenBank/DDBJ databases">
        <authorList>
            <person name="Harkins D.M."/>
            <person name="Durkin A.S."/>
            <person name="Brinkac L.M."/>
            <person name="Haft D.H."/>
            <person name="Selengut J.D."/>
            <person name="Sanka R."/>
            <person name="DePew J."/>
            <person name="Purushe J."/>
            <person name="Matthias M.A."/>
            <person name="Vinetz J.M."/>
            <person name="Sutton G.G."/>
            <person name="Nierman W.C."/>
            <person name="Fouts D.E."/>
        </authorList>
    </citation>
    <scope>NUCLEOTIDE SEQUENCE [LARGE SCALE GENOMIC DNA]</scope>
    <source>
        <strain evidence="1 2">HAI1536</strain>
    </source>
</reference>
<evidence type="ECO:0000313" key="2">
    <source>
        <dbReference type="Proteomes" id="UP000012112"/>
    </source>
</evidence>
<name>M6VRF2_9LEPT</name>
<protein>
    <submittedName>
        <fullName evidence="1">Uncharacterized protein</fullName>
    </submittedName>
</protein>
<dbReference type="EMBL" id="AKWD02000006">
    <property type="protein sequence ID" value="EMO55629.1"/>
    <property type="molecule type" value="Genomic_DNA"/>
</dbReference>
<proteinExistence type="predicted"/>
<gene>
    <name evidence="1" type="ORF">LEP1GSC172_2196</name>
</gene>
<dbReference type="AlphaFoldDB" id="M6VRF2"/>
<dbReference type="Proteomes" id="UP000012112">
    <property type="component" value="Unassembled WGS sequence"/>
</dbReference>
<accession>M6VRF2</accession>
<organism evidence="1 2">
    <name type="scientific">Leptospira noguchii</name>
    <dbReference type="NCBI Taxonomy" id="28182"/>
    <lineage>
        <taxon>Bacteria</taxon>
        <taxon>Pseudomonadati</taxon>
        <taxon>Spirochaetota</taxon>
        <taxon>Spirochaetia</taxon>
        <taxon>Leptospirales</taxon>
        <taxon>Leptospiraceae</taxon>
        <taxon>Leptospira</taxon>
    </lineage>
</organism>
<evidence type="ECO:0000313" key="1">
    <source>
        <dbReference type="EMBL" id="EMO55629.1"/>
    </source>
</evidence>